<reference evidence="7" key="1">
    <citation type="submission" date="2020-05" db="EMBL/GenBank/DDBJ databases">
        <title>Phylogenomic resolution of chytrid fungi.</title>
        <authorList>
            <person name="Stajich J.E."/>
            <person name="Amses K."/>
            <person name="Simmons R."/>
            <person name="Seto K."/>
            <person name="Myers J."/>
            <person name="Bonds A."/>
            <person name="Quandt C.A."/>
            <person name="Barry K."/>
            <person name="Liu P."/>
            <person name="Grigoriev I."/>
            <person name="Longcore J.E."/>
            <person name="James T.Y."/>
        </authorList>
    </citation>
    <scope>NUCLEOTIDE SEQUENCE</scope>
    <source>
        <strain evidence="7">JEL0476</strain>
    </source>
</reference>
<feature type="compositionally biased region" description="Polar residues" evidence="5">
    <location>
        <begin position="115"/>
        <end position="128"/>
    </location>
</feature>
<comment type="similarity">
    <text evidence="2">Belongs to the alpha-ketoglutarate dehydrogenase family.</text>
</comment>
<name>A0AAD5TZT5_9FUNG</name>
<dbReference type="Proteomes" id="UP001211065">
    <property type="component" value="Unassembled WGS sequence"/>
</dbReference>
<dbReference type="AlphaFoldDB" id="A0AAD5TZT5"/>
<dbReference type="Gene3D" id="1.10.287.1150">
    <property type="entry name" value="TPP helical domain"/>
    <property type="match status" value="1"/>
</dbReference>
<keyword evidence="3" id="KW-0560">Oxidoreductase</keyword>
<dbReference type="Gene3D" id="3.40.50.970">
    <property type="match status" value="1"/>
</dbReference>
<evidence type="ECO:0000259" key="6">
    <source>
        <dbReference type="SMART" id="SM00861"/>
    </source>
</evidence>
<accession>A0AAD5TZT5</accession>
<keyword evidence="4" id="KW-0786">Thiamine pyrophosphate</keyword>
<dbReference type="Gene3D" id="3.40.50.11610">
    <property type="entry name" value="Multifunctional 2-oxoglutarate metabolism enzyme, C-terminal domain"/>
    <property type="match status" value="1"/>
</dbReference>
<feature type="region of interest" description="Disordered" evidence="5">
    <location>
        <begin position="108"/>
        <end position="128"/>
    </location>
</feature>
<dbReference type="InterPro" id="IPR011603">
    <property type="entry name" value="2oxoglutarate_DH_E1"/>
</dbReference>
<evidence type="ECO:0000256" key="5">
    <source>
        <dbReference type="SAM" id="MobiDB-lite"/>
    </source>
</evidence>
<protein>
    <recommendedName>
        <fullName evidence="6">Transketolase-like pyrimidine-binding domain-containing protein</fullName>
    </recommendedName>
</protein>
<dbReference type="GO" id="GO:0030976">
    <property type="term" value="F:thiamine pyrophosphate binding"/>
    <property type="evidence" value="ECO:0007669"/>
    <property type="project" value="InterPro"/>
</dbReference>
<proteinExistence type="inferred from homology"/>
<feature type="domain" description="Transketolase-like pyrimidine-binding" evidence="6">
    <location>
        <begin position="937"/>
        <end position="1143"/>
    </location>
</feature>
<evidence type="ECO:0000256" key="4">
    <source>
        <dbReference type="ARBA" id="ARBA00023052"/>
    </source>
</evidence>
<sequence>MKNLITKCLWEDCNLQFLTEEECYNHYSDAHIVTGVQKCKWNSRGRGFEPCNLNFQHKGHIRDHSVVHFSSIYPKQCTFCGERMKNRQNLHRHKTRFCKKINYNDNQIPKKKSNNKSTPVVSSTTYTQDSNNATNFQTNLALSPLTSTIMNFSQLPSSLPLSPTIQTTLFSPIPPTITCLSPIRTKPVHLSPIPNSQKKNISALSFNQQCSVPINPSLLLSPDQMCSSNLSSNLSSVSTVSPAQQFNNSLSISALSSAQMYDPAINSNLSSLSPLSPVQQNTYSLTPTSPNIENKLNPPKILFENMNYNENLLSVPLKDNGGNNTNVLKNMWNIDESIKNWKFNTMSGVNGSRIVDSNSKNSIKSDELLFNEFYKTFYTAPNSVDNDVFGYRIPKEWALEPYTQEQLDNRNANANLLRLVKAYRTKGHLQADLDPLGLAKKEEIPELDPKYYGLNDPNQVFDLNGIAHISKTKRDTDPLEEATLEKILKQLNRTYSGRLGFEFEHIPNTSERRWIAQQLESQERKTLKKEEKMDIFNLLTKSEVFDHFMAKKFPAVKRYGLEGAESMMVALDSLFKNSNIGNIDEVVVCMPHRGRMNLLTGSMNFSPTQLFHKVKGNSELPVGTPGIGDVISHLAKSVDLDFKHGKSIHVSLLHNPSHLEAANPVAMGKTRAKQLDLLKKGTAGSGCSLGDRILCVQLHGDSAFTGQGVVTETLGLSNLPHYCCGGSIHLIVNNQVGYTTTPMNGRSTVYSSDIAKMINAPVIHVNADHPEDVTYAMELAFGYRQHFKKDIIVDLIGFRRWGHNELDEPAFTQPLMYKIIRNRKSVPTLYEEKLLNEGVVSKEDIVKVRDAYFEELTNHLEASYTFKPTVDFCQGKWKDMIIPTHVDNSVSTGVDINILKEVAKKSVQTPESFTPHPRLKKYHIETRIARAEEGTKLDWATCEAMMFGSLMKEGYDVRISGQDVGRGTFSQRHVMLIDQDTEKTYIPLNQMSPDQKAFLEIANSHLSEFAVLGFEVGVSWENPNRLCIWEAQFGDFFNGAQIIIDTYLSSSESKWLRQTGLVMLLPHGMDGAGPEHSGCRMERFLQLCDQKFDVLNTEKIDNPNMHVVNPTTPAQYFHVMRRQMTRNYRKPLIVVGPKTLLRHPQATSSIEDMGPNTYFQPVLGDTICEANPSSVERVIFMSGKLYYDLIKKRNDMNLNERVAIIRLEELCPFP</sequence>
<gene>
    <name evidence="7" type="ORF">HK099_006551</name>
</gene>
<dbReference type="InterPro" id="IPR031717">
    <property type="entry name" value="ODO-1/KGD_C"/>
</dbReference>
<organism evidence="7 8">
    <name type="scientific">Clydaea vesicula</name>
    <dbReference type="NCBI Taxonomy" id="447962"/>
    <lineage>
        <taxon>Eukaryota</taxon>
        <taxon>Fungi</taxon>
        <taxon>Fungi incertae sedis</taxon>
        <taxon>Chytridiomycota</taxon>
        <taxon>Chytridiomycota incertae sedis</taxon>
        <taxon>Chytridiomycetes</taxon>
        <taxon>Lobulomycetales</taxon>
        <taxon>Lobulomycetaceae</taxon>
        <taxon>Clydaea</taxon>
    </lineage>
</organism>
<dbReference type="InterPro" id="IPR001017">
    <property type="entry name" value="DH_E1"/>
</dbReference>
<evidence type="ECO:0000256" key="1">
    <source>
        <dbReference type="ARBA" id="ARBA00001964"/>
    </source>
</evidence>
<feature type="non-terminal residue" evidence="7">
    <location>
        <position position="1"/>
    </location>
</feature>
<dbReference type="NCBIfam" id="NF006914">
    <property type="entry name" value="PRK09404.1"/>
    <property type="match status" value="1"/>
</dbReference>
<dbReference type="Pfam" id="PF02779">
    <property type="entry name" value="Transket_pyr"/>
    <property type="match status" value="1"/>
</dbReference>
<dbReference type="GO" id="GO:0016624">
    <property type="term" value="F:oxidoreductase activity, acting on the aldehyde or oxo group of donors, disulfide as acceptor"/>
    <property type="evidence" value="ECO:0007669"/>
    <property type="project" value="InterPro"/>
</dbReference>
<comment type="caution">
    <text evidence="7">The sequence shown here is derived from an EMBL/GenBank/DDBJ whole genome shotgun (WGS) entry which is preliminary data.</text>
</comment>
<evidence type="ECO:0000313" key="8">
    <source>
        <dbReference type="Proteomes" id="UP001211065"/>
    </source>
</evidence>
<evidence type="ECO:0000256" key="3">
    <source>
        <dbReference type="ARBA" id="ARBA00023002"/>
    </source>
</evidence>
<dbReference type="Pfam" id="PF16870">
    <property type="entry name" value="OxoGdeHyase_C"/>
    <property type="match status" value="1"/>
</dbReference>
<dbReference type="NCBIfam" id="TIGR00239">
    <property type="entry name" value="2oxo_dh_E1"/>
    <property type="match status" value="1"/>
</dbReference>
<dbReference type="GO" id="GO:0006091">
    <property type="term" value="P:generation of precursor metabolites and energy"/>
    <property type="evidence" value="ECO:0007669"/>
    <property type="project" value="UniProtKB-ARBA"/>
</dbReference>
<dbReference type="SUPFAM" id="SSF52518">
    <property type="entry name" value="Thiamin diphosphate-binding fold (THDP-binding)"/>
    <property type="match status" value="2"/>
</dbReference>
<dbReference type="PANTHER" id="PTHR23152">
    <property type="entry name" value="2-OXOGLUTARATE DEHYDROGENASE"/>
    <property type="match status" value="1"/>
</dbReference>
<dbReference type="Pfam" id="PF00676">
    <property type="entry name" value="E1_dh"/>
    <property type="match status" value="1"/>
</dbReference>
<dbReference type="CDD" id="cd02016">
    <property type="entry name" value="TPP_E1_OGDC_like"/>
    <property type="match status" value="1"/>
</dbReference>
<evidence type="ECO:0000256" key="2">
    <source>
        <dbReference type="ARBA" id="ARBA00006936"/>
    </source>
</evidence>
<keyword evidence="8" id="KW-1185">Reference proteome</keyword>
<dbReference type="InterPro" id="IPR005475">
    <property type="entry name" value="Transketolase-like_Pyr-bd"/>
</dbReference>
<dbReference type="EMBL" id="JADGJW010000573">
    <property type="protein sequence ID" value="KAJ3215053.1"/>
    <property type="molecule type" value="Genomic_DNA"/>
</dbReference>
<comment type="cofactor">
    <cofactor evidence="1">
        <name>thiamine diphosphate</name>
        <dbReference type="ChEBI" id="CHEBI:58937"/>
    </cofactor>
</comment>
<dbReference type="InterPro" id="IPR029061">
    <property type="entry name" value="THDP-binding"/>
</dbReference>
<dbReference type="PANTHER" id="PTHR23152:SF4">
    <property type="entry name" value="2-OXOADIPATE DEHYDROGENASE COMPLEX COMPONENT E1"/>
    <property type="match status" value="1"/>
</dbReference>
<evidence type="ECO:0000313" key="7">
    <source>
        <dbReference type="EMBL" id="KAJ3215053.1"/>
    </source>
</evidence>
<dbReference type="SMART" id="SM00861">
    <property type="entry name" value="Transket_pyr"/>
    <property type="match status" value="1"/>
</dbReference>
<dbReference type="InterPro" id="IPR042179">
    <property type="entry name" value="KGD_C_sf"/>
</dbReference>
<dbReference type="Gene3D" id="3.40.50.12470">
    <property type="match status" value="1"/>
</dbReference>